<dbReference type="InterPro" id="IPR012340">
    <property type="entry name" value="NA-bd_OB-fold"/>
</dbReference>
<feature type="region of interest" description="Disordered" evidence="4">
    <location>
        <begin position="378"/>
        <end position="397"/>
    </location>
</feature>
<dbReference type="GO" id="GO:0003735">
    <property type="term" value="F:structural constituent of ribosome"/>
    <property type="evidence" value="ECO:0007669"/>
    <property type="project" value="InterPro"/>
</dbReference>
<dbReference type="Gene3D" id="2.40.50.140">
    <property type="entry name" value="Nucleic acid-binding proteins"/>
    <property type="match status" value="1"/>
</dbReference>
<protein>
    <recommendedName>
        <fullName evidence="7">Ribosomal protein S17</fullName>
    </recommendedName>
</protein>
<evidence type="ECO:0000256" key="3">
    <source>
        <dbReference type="ARBA" id="ARBA00023274"/>
    </source>
</evidence>
<dbReference type="GO" id="GO:1990904">
    <property type="term" value="C:ribonucleoprotein complex"/>
    <property type="evidence" value="ECO:0007669"/>
    <property type="project" value="UniProtKB-KW"/>
</dbReference>
<dbReference type="PANTHER" id="PTHR37449">
    <property type="match status" value="1"/>
</dbReference>
<evidence type="ECO:0000256" key="2">
    <source>
        <dbReference type="ARBA" id="ARBA00022980"/>
    </source>
</evidence>
<evidence type="ECO:0000313" key="6">
    <source>
        <dbReference type="Proteomes" id="UP001221413"/>
    </source>
</evidence>
<dbReference type="PANTHER" id="PTHR37449:SF1">
    <property type="entry name" value="OS02G0159950 PROTEIN"/>
    <property type="match status" value="1"/>
</dbReference>
<reference evidence="5" key="1">
    <citation type="submission" date="2023-01" db="EMBL/GenBank/DDBJ databases">
        <title>The chitinases involved in constricting ring structure development in the nematode-trapping fungus Drechslerella dactyloides.</title>
        <authorList>
            <person name="Wang R."/>
            <person name="Zhang L."/>
            <person name="Tang P."/>
            <person name="Li S."/>
            <person name="Liang L."/>
        </authorList>
    </citation>
    <scope>NUCLEOTIDE SEQUENCE</scope>
    <source>
        <strain evidence="5">YMF1.00031</strain>
    </source>
</reference>
<organism evidence="5 6">
    <name type="scientific">Drechslerella dactyloides</name>
    <name type="common">Nematode-trapping fungus</name>
    <name type="synonym">Arthrobotrys dactyloides</name>
    <dbReference type="NCBI Taxonomy" id="74499"/>
    <lineage>
        <taxon>Eukaryota</taxon>
        <taxon>Fungi</taxon>
        <taxon>Dikarya</taxon>
        <taxon>Ascomycota</taxon>
        <taxon>Pezizomycotina</taxon>
        <taxon>Orbiliomycetes</taxon>
        <taxon>Orbiliales</taxon>
        <taxon>Orbiliaceae</taxon>
        <taxon>Drechslerella</taxon>
    </lineage>
</organism>
<dbReference type="GO" id="GO:0006412">
    <property type="term" value="P:translation"/>
    <property type="evidence" value="ECO:0007669"/>
    <property type="project" value="InterPro"/>
</dbReference>
<dbReference type="Proteomes" id="UP001221413">
    <property type="component" value="Unassembled WGS sequence"/>
</dbReference>
<accession>A0AAD6J3N9</accession>
<evidence type="ECO:0000313" key="5">
    <source>
        <dbReference type="EMBL" id="KAJ6263750.1"/>
    </source>
</evidence>
<sequence length="1594" mass="170798">MVSQEMPRNIMALCCYQTAIITPPCFLADQIRTRPSASNIPIIENIRVVNPLEPHTRLNHAIIPELQHLLLRIPQLPQLPRLDLVVEKQRRAVRSMPPPQRAVHADVPVVPRAIPHLHIPAEIPRVRRLPALQLRDRLLEQPVRRADGKGKIDDRQPPRAQEQVLQHLEDGGCVARYDFAPEDGAELRGGRHAGGLVALDVQGRQVVHAHKVGDGAVEDVRFERLRAHGCDVKVLHRLLDHVCGCGAIHRSDEGDVAELVELVRRGGELDVWHVFPCIVEGEGTERGHGEDGLPQQRDSRFEHHDGVAKVEGEALEVRGAVDDGGERLHVSLCKGVAAGPLDTDRGEVGERSHIVAQLVDGDVPAEGDVEAVRMARGAKDTREGGVRGDGEAVASPPATRPIDRLAYVKAAAAIYNPCICRDTVAQNHAFGCAILHLSARGHPPNGRQVLRQPHHALHELCKHHDIIFRHVARVKRQEPQIPRLHRLDGQVLRIPRVDNQLADHLRPDAEQAHGGIAAGVEIGQFCLDVARRPQRRAQPQGERSEEVGGSGMVEAAVRGGGADGLEGAFIEVGGYLEEDLEGEDGQRRHESAAVASCLVFILPPRCALPLAAASKPRGFLSRTQPRKPCSNHHRQPLPAAMSAAAKAVQAAAKAAKPRGKVGIIVSAGMMPKMVKVRVPTPVWNEHLRKYFHRHVDILSHDERSACRAGDVVRILPIERASKLKRHMVAEVISPFGTGDRIPIETPEELDERMNARRTVRSERRAEKLSQKRSAIEAFKQAKKDKQAKRDGHAASDASVDTDADAAEKAARSPKCRAQSSYSCNPSLLTLGRMLFKLALKSSSMIGRMSSIRICSSDSPRLRSGPIAASFASAVISDPEKSKKIRTCRISRSVNVCFCCPSRFFICTTLTGPSGSGMYCRRTNRRRAASSIAHGRFVAASTSTRDGSPAASVFFTSLPAAARCSALHWIRNSVLIRRVASCSPLPLRVESRLSISSMKMIDGASAFANWNSARTSFSDSPSCQPDDAEMEKNVDLLSVATARASIVFPVPGGPNSSMPLAGSRSPRNKSGRRNGYTTASLSANFATSSPAISSQCTSSPLFSAVFTRWFQTSSSDTSGVASPGSDASASSYNGSFCAACEDDDVGGLLSLLSSREPRGSAYLNVLFGSDCFRGASSLLVLLLPLLFSGCDGHLKSCEFFRFAVDGLSTGLGSSTGCVRRVSTGDLPHDDCDLGIWTIGLFGGGGGGSDGSGSTLASRFSYSVLVSCIACGGGGGGGGLGGLVTDAAGADREVGTPPNGDADRLECSGGGSDEYTGDCAVRVSGCECVRVKSAVDASAECRDPSVADDPAANERPTSFLPAPVPHALVAARAAAATLSCPAGFGCRRCCCGTLLPDPPLELRSVVNKLFFWGLDERVRIFVTEAFGGRLSAILLLDAVAMLDPPEGRLSCGGRKLSASSSSPRKKYGGGPLLLPVAPPTPTPRPLPLATLPLLSASSMVGESGSSSGEVPLYRRSKLCFSSSSRRLSFRTSIVSMRSRHCSFRSPRLSMSARSVCDGFAAAECLRAAAVRSYDWMRERASRQERRASSSLLLDSK</sequence>
<comment type="similarity">
    <text evidence="1">Belongs to the universal ribosomal protein uS17 family.</text>
</comment>
<keyword evidence="3" id="KW-0687">Ribonucleoprotein</keyword>
<feature type="compositionally biased region" description="Basic and acidic residues" evidence="4">
    <location>
        <begin position="779"/>
        <end position="793"/>
    </location>
</feature>
<name>A0AAD6J3N9_DREDA</name>
<proteinExistence type="inferred from homology"/>
<feature type="region of interest" description="Disordered" evidence="4">
    <location>
        <begin position="1450"/>
        <end position="1470"/>
    </location>
</feature>
<dbReference type="Pfam" id="PF00366">
    <property type="entry name" value="Ribosomal_S17"/>
    <property type="match status" value="1"/>
</dbReference>
<dbReference type="EMBL" id="JAQGDS010000002">
    <property type="protein sequence ID" value="KAJ6263750.1"/>
    <property type="molecule type" value="Genomic_DNA"/>
</dbReference>
<keyword evidence="6" id="KW-1185">Reference proteome</keyword>
<feature type="compositionally biased region" description="Basic and acidic residues" evidence="4">
    <location>
        <begin position="754"/>
        <end position="769"/>
    </location>
</feature>
<dbReference type="InterPro" id="IPR000266">
    <property type="entry name" value="Ribosomal_uS17"/>
</dbReference>
<feature type="compositionally biased region" description="Basic and acidic residues" evidence="4">
    <location>
        <begin position="378"/>
        <end position="390"/>
    </location>
</feature>
<dbReference type="GO" id="GO:0005840">
    <property type="term" value="C:ribosome"/>
    <property type="evidence" value="ECO:0007669"/>
    <property type="project" value="UniProtKB-KW"/>
</dbReference>
<keyword evidence="2" id="KW-0689">Ribosomal protein</keyword>
<feature type="region of interest" description="Disordered" evidence="4">
    <location>
        <begin position="754"/>
        <end position="773"/>
    </location>
</feature>
<evidence type="ECO:0000256" key="4">
    <source>
        <dbReference type="SAM" id="MobiDB-lite"/>
    </source>
</evidence>
<dbReference type="CDD" id="cd00364">
    <property type="entry name" value="Ribosomal_uS17"/>
    <property type="match status" value="1"/>
</dbReference>
<gene>
    <name evidence="5" type="ORF">Dda_2321</name>
</gene>
<feature type="region of interest" description="Disordered" evidence="4">
    <location>
        <begin position="778"/>
        <end position="805"/>
    </location>
</feature>
<feature type="region of interest" description="Disordered" evidence="4">
    <location>
        <begin position="1054"/>
        <end position="1073"/>
    </location>
</feature>
<dbReference type="SUPFAM" id="SSF50249">
    <property type="entry name" value="Nucleic acid-binding proteins"/>
    <property type="match status" value="1"/>
</dbReference>
<evidence type="ECO:0000256" key="1">
    <source>
        <dbReference type="ARBA" id="ARBA00010254"/>
    </source>
</evidence>
<evidence type="ECO:0008006" key="7">
    <source>
        <dbReference type="Google" id="ProtNLM"/>
    </source>
</evidence>
<comment type="caution">
    <text evidence="5">The sequence shown here is derived from an EMBL/GenBank/DDBJ whole genome shotgun (WGS) entry which is preliminary data.</text>
</comment>